<dbReference type="SMART" id="SM00260">
    <property type="entry name" value="CheW"/>
    <property type="match status" value="1"/>
</dbReference>
<dbReference type="SUPFAM" id="SSF50341">
    <property type="entry name" value="CheW-like"/>
    <property type="match status" value="1"/>
</dbReference>
<protein>
    <submittedName>
        <fullName evidence="2">Twitching motility protein PilI</fullName>
    </submittedName>
</protein>
<proteinExistence type="predicted"/>
<dbReference type="OrthoDB" id="5298045at2"/>
<dbReference type="GO" id="GO:0006935">
    <property type="term" value="P:chemotaxis"/>
    <property type="evidence" value="ECO:0007669"/>
    <property type="project" value="InterPro"/>
</dbReference>
<dbReference type="GO" id="GO:0007165">
    <property type="term" value="P:signal transduction"/>
    <property type="evidence" value="ECO:0007669"/>
    <property type="project" value="InterPro"/>
</dbReference>
<evidence type="ECO:0000259" key="1">
    <source>
        <dbReference type="PROSITE" id="PS50851"/>
    </source>
</evidence>
<name>A0A3N4UJX2_9BURK</name>
<gene>
    <name evidence="2" type="ORF">EDC62_1521</name>
</gene>
<dbReference type="Proteomes" id="UP000272193">
    <property type="component" value="Unassembled WGS sequence"/>
</dbReference>
<dbReference type="Pfam" id="PF01584">
    <property type="entry name" value="CheW"/>
    <property type="match status" value="1"/>
</dbReference>
<dbReference type="EMBL" id="RKQL01000003">
    <property type="protein sequence ID" value="RPE67641.1"/>
    <property type="molecule type" value="Genomic_DNA"/>
</dbReference>
<feature type="domain" description="CheW-like" evidence="1">
    <location>
        <begin position="27"/>
        <end position="171"/>
    </location>
</feature>
<accession>A0A3N4UJX2</accession>
<comment type="caution">
    <text evidence="2">The sequence shown here is derived from an EMBL/GenBank/DDBJ whole genome shotgun (WGS) entry which is preliminary data.</text>
</comment>
<keyword evidence="3" id="KW-1185">Reference proteome</keyword>
<evidence type="ECO:0000313" key="3">
    <source>
        <dbReference type="Proteomes" id="UP000272193"/>
    </source>
</evidence>
<sequence>MSSRDALRAFQARLASRLQDAQTQGATAAWLGVEAAGDRFLIPLNHAGEIFPEVPIQVVPHARPWFLGVANLRGGVFGVVDLVGFLRQQPPRPRAEGAQATGRFVAFNEVLGVNCALQIDRLAGLRHVDAFGSSEAPGPDAPAYLGHRYVDAAGAAWQEINLQALSTDPGFLHIGV</sequence>
<dbReference type="Gene3D" id="2.40.50.180">
    <property type="entry name" value="CheA-289, Domain 4"/>
    <property type="match status" value="1"/>
</dbReference>
<reference evidence="2 3" key="1">
    <citation type="submission" date="2018-11" db="EMBL/GenBank/DDBJ databases">
        <title>Genomic Encyclopedia of Type Strains, Phase IV (KMG-IV): sequencing the most valuable type-strain genomes for metagenomic binning, comparative biology and taxonomic classification.</title>
        <authorList>
            <person name="Goeker M."/>
        </authorList>
    </citation>
    <scope>NUCLEOTIDE SEQUENCE [LARGE SCALE GENOMIC DNA]</scope>
    <source>
        <strain evidence="2 3">DSM 101684</strain>
    </source>
</reference>
<dbReference type="InterPro" id="IPR036061">
    <property type="entry name" value="CheW-like_dom_sf"/>
</dbReference>
<organism evidence="2 3">
    <name type="scientific">Tibeticola sediminis</name>
    <dbReference type="NCBI Taxonomy" id="1917811"/>
    <lineage>
        <taxon>Bacteria</taxon>
        <taxon>Pseudomonadati</taxon>
        <taxon>Pseudomonadota</taxon>
        <taxon>Betaproteobacteria</taxon>
        <taxon>Burkholderiales</taxon>
        <taxon>Comamonadaceae</taxon>
        <taxon>Tibeticola</taxon>
    </lineage>
</organism>
<evidence type="ECO:0000313" key="2">
    <source>
        <dbReference type="EMBL" id="RPE67641.1"/>
    </source>
</evidence>
<dbReference type="PROSITE" id="PS50851">
    <property type="entry name" value="CHEW"/>
    <property type="match status" value="1"/>
</dbReference>
<dbReference type="RefSeq" id="WP_124222284.1">
    <property type="nucleotide sequence ID" value="NZ_RKQL01000003.1"/>
</dbReference>
<dbReference type="InterPro" id="IPR002545">
    <property type="entry name" value="CheW-lke_dom"/>
</dbReference>
<dbReference type="AlphaFoldDB" id="A0A3N4UJX2"/>